<sequence length="294" mass="31234">MNLSRTLIAIAVAATPAWAWAGGKAVVEAGEGSDKQRITYEFDGALLRMDVPQQDGNYMIMRDGKIYSVTEQNGQPMVIDMSGMGKMLGGIAQQSMASVNQDVDQFISLSDTGRTETVAGISGKVHVLTYVDDGERKTEEIVLSNDKNLREMSDSMMLVSETMAKAFGVQIPEGSKRMSAELKGQGVLRFGTQYKLVSLSGSTPPPSRFTLPAQPQQMPDLGSLFSGGAAANADAGAAGAANTGGGNPLGGLFGQKAQRQQERVEDRANQEVDQATDEAVDKVLDKAFEKLFGG</sequence>
<evidence type="ECO:0000256" key="1">
    <source>
        <dbReference type="SAM" id="MobiDB-lite"/>
    </source>
</evidence>
<dbReference type="RefSeq" id="WP_352888782.1">
    <property type="nucleotide sequence ID" value="NZ_JBEPIJ010000007.1"/>
</dbReference>
<evidence type="ECO:0008006" key="5">
    <source>
        <dbReference type="Google" id="ProtNLM"/>
    </source>
</evidence>
<feature type="compositionally biased region" description="Basic and acidic residues" evidence="1">
    <location>
        <begin position="259"/>
        <end position="270"/>
    </location>
</feature>
<proteinExistence type="predicted"/>
<evidence type="ECO:0000313" key="3">
    <source>
        <dbReference type="EMBL" id="MES0873901.1"/>
    </source>
</evidence>
<name>A0ABV2AAJ0_9GAMM</name>
<feature type="chain" id="PRO_5047104347" description="DUF4412 domain-containing protein" evidence="2">
    <location>
        <begin position="22"/>
        <end position="294"/>
    </location>
</feature>
<protein>
    <recommendedName>
        <fullName evidence="5">DUF4412 domain-containing protein</fullName>
    </recommendedName>
</protein>
<keyword evidence="4" id="KW-1185">Reference proteome</keyword>
<gene>
    <name evidence="3" type="ORF">ABSH63_07800</name>
</gene>
<evidence type="ECO:0000256" key="2">
    <source>
        <dbReference type="SAM" id="SignalP"/>
    </source>
</evidence>
<organism evidence="3 4">
    <name type="scientific">Sinimarinibacterium thermocellulolyticum</name>
    <dbReference type="NCBI Taxonomy" id="3170016"/>
    <lineage>
        <taxon>Bacteria</taxon>
        <taxon>Pseudomonadati</taxon>
        <taxon>Pseudomonadota</taxon>
        <taxon>Gammaproteobacteria</taxon>
        <taxon>Nevskiales</taxon>
        <taxon>Nevskiaceae</taxon>
        <taxon>Sinimarinibacterium</taxon>
    </lineage>
</organism>
<evidence type="ECO:0000313" key="4">
    <source>
        <dbReference type="Proteomes" id="UP001465331"/>
    </source>
</evidence>
<dbReference type="Proteomes" id="UP001465331">
    <property type="component" value="Unassembled WGS sequence"/>
</dbReference>
<feature type="region of interest" description="Disordered" evidence="1">
    <location>
        <begin position="246"/>
        <end position="276"/>
    </location>
</feature>
<keyword evidence="2" id="KW-0732">Signal</keyword>
<dbReference type="EMBL" id="JBEPIJ010000007">
    <property type="protein sequence ID" value="MES0873901.1"/>
    <property type="molecule type" value="Genomic_DNA"/>
</dbReference>
<feature type="signal peptide" evidence="2">
    <location>
        <begin position="1"/>
        <end position="21"/>
    </location>
</feature>
<comment type="caution">
    <text evidence="3">The sequence shown here is derived from an EMBL/GenBank/DDBJ whole genome shotgun (WGS) entry which is preliminary data.</text>
</comment>
<reference evidence="3 4" key="1">
    <citation type="submission" date="2024-06" db="EMBL/GenBank/DDBJ databases">
        <authorList>
            <person name="Li Z."/>
            <person name="Jiang Y."/>
        </authorList>
    </citation>
    <scope>NUCLEOTIDE SEQUENCE [LARGE SCALE GENOMIC DNA]</scope>
    <source>
        <strain evidence="3 4">HSW-8</strain>
    </source>
</reference>
<accession>A0ABV2AAJ0</accession>